<keyword evidence="1" id="KW-0812">Transmembrane</keyword>
<evidence type="ECO:0000256" key="1">
    <source>
        <dbReference type="SAM" id="Phobius"/>
    </source>
</evidence>
<comment type="caution">
    <text evidence="2">The sequence shown here is derived from an EMBL/GenBank/DDBJ whole genome shotgun (WGS) entry which is preliminary data.</text>
</comment>
<protein>
    <submittedName>
        <fullName evidence="2">Uncharacterized protein</fullName>
    </submittedName>
</protein>
<keyword evidence="3" id="KW-1185">Reference proteome</keyword>
<sequence>MSMLNSPTTLIPRMEWEKVTFTRGQVEDAVDDGRGTIKAWLIPDGDQVQPRVWVRVALQDGVKRAQTIEDVDVEMWLDAGRGLASATSEIARTTLRVDRFPTDAPRDLKNSYTFVFTHQRRTGPNVHPINQAMTQLAPDMETPWRGNVLIFRHGSTSKKVLVDVEDQHWIGITWIIAAFFLALLDLIEFGVVDQKSYLYRKTYLKGRVTRYTAPFFARIDRSPPTLHDWSLRGFFHALEETQSWIVGSIALAVASVLSDPEGPDNLNIITVHHHRRQWFRYLVDTRGFTIARDSACTGAYENAGRRYYTLVHPQTPDSTLDVPSVSSLRGFDKTERFHRRTRSPLRHRVYRHLAFCTQAPHNQ</sequence>
<evidence type="ECO:0000313" key="3">
    <source>
        <dbReference type="Proteomes" id="UP001222325"/>
    </source>
</evidence>
<dbReference type="AlphaFoldDB" id="A0AAD6UEN7"/>
<accession>A0AAD6UEN7</accession>
<reference evidence="2" key="1">
    <citation type="submission" date="2023-03" db="EMBL/GenBank/DDBJ databases">
        <title>Massive genome expansion in bonnet fungi (Mycena s.s.) driven by repeated elements and novel gene families across ecological guilds.</title>
        <authorList>
            <consortium name="Lawrence Berkeley National Laboratory"/>
            <person name="Harder C.B."/>
            <person name="Miyauchi S."/>
            <person name="Viragh M."/>
            <person name="Kuo A."/>
            <person name="Thoen E."/>
            <person name="Andreopoulos B."/>
            <person name="Lu D."/>
            <person name="Skrede I."/>
            <person name="Drula E."/>
            <person name="Henrissat B."/>
            <person name="Morin E."/>
            <person name="Kohler A."/>
            <person name="Barry K."/>
            <person name="LaButti K."/>
            <person name="Morin E."/>
            <person name="Salamov A."/>
            <person name="Lipzen A."/>
            <person name="Mereny Z."/>
            <person name="Hegedus B."/>
            <person name="Baldrian P."/>
            <person name="Stursova M."/>
            <person name="Weitz H."/>
            <person name="Taylor A."/>
            <person name="Grigoriev I.V."/>
            <person name="Nagy L.G."/>
            <person name="Martin F."/>
            <person name="Kauserud H."/>
        </authorList>
    </citation>
    <scope>NUCLEOTIDE SEQUENCE</scope>
    <source>
        <strain evidence="2">CBHHK173m</strain>
    </source>
</reference>
<dbReference type="EMBL" id="JARJCN010000006">
    <property type="protein sequence ID" value="KAJ7100067.1"/>
    <property type="molecule type" value="Genomic_DNA"/>
</dbReference>
<evidence type="ECO:0000313" key="2">
    <source>
        <dbReference type="EMBL" id="KAJ7100067.1"/>
    </source>
</evidence>
<dbReference type="Proteomes" id="UP001222325">
    <property type="component" value="Unassembled WGS sequence"/>
</dbReference>
<proteinExistence type="predicted"/>
<gene>
    <name evidence="2" type="ORF">B0H15DRAFT_796765</name>
</gene>
<organism evidence="2 3">
    <name type="scientific">Mycena belliarum</name>
    <dbReference type="NCBI Taxonomy" id="1033014"/>
    <lineage>
        <taxon>Eukaryota</taxon>
        <taxon>Fungi</taxon>
        <taxon>Dikarya</taxon>
        <taxon>Basidiomycota</taxon>
        <taxon>Agaricomycotina</taxon>
        <taxon>Agaricomycetes</taxon>
        <taxon>Agaricomycetidae</taxon>
        <taxon>Agaricales</taxon>
        <taxon>Marasmiineae</taxon>
        <taxon>Mycenaceae</taxon>
        <taxon>Mycena</taxon>
    </lineage>
</organism>
<name>A0AAD6UEN7_9AGAR</name>
<feature type="transmembrane region" description="Helical" evidence="1">
    <location>
        <begin position="169"/>
        <end position="191"/>
    </location>
</feature>
<keyword evidence="1" id="KW-1133">Transmembrane helix</keyword>
<keyword evidence="1" id="KW-0472">Membrane</keyword>